<dbReference type="EMBL" id="QMPZ01000154">
    <property type="protein sequence ID" value="RLE07607.1"/>
    <property type="molecule type" value="Genomic_DNA"/>
</dbReference>
<dbReference type="InterPro" id="IPR005229">
    <property type="entry name" value="YicC/YloC-like"/>
</dbReference>
<dbReference type="NCBIfam" id="TIGR00255">
    <property type="entry name" value="YicC/YloC family endoribonuclease"/>
    <property type="match status" value="1"/>
</dbReference>
<dbReference type="GO" id="GO:0004521">
    <property type="term" value="F:RNA endonuclease activity"/>
    <property type="evidence" value="ECO:0007669"/>
    <property type="project" value="InterPro"/>
</dbReference>
<gene>
    <name evidence="9" type="ORF">DRJ00_07800</name>
</gene>
<dbReference type="InterPro" id="IPR013551">
    <property type="entry name" value="YicC-like_C"/>
</dbReference>
<comment type="cofactor">
    <cofactor evidence="1">
        <name>a divalent metal cation</name>
        <dbReference type="ChEBI" id="CHEBI:60240"/>
    </cofactor>
</comment>
<dbReference type="InterPro" id="IPR013527">
    <property type="entry name" value="YicC-like_N"/>
</dbReference>
<protein>
    <submittedName>
        <fullName evidence="9">YicC family protein</fullName>
    </submittedName>
</protein>
<dbReference type="PANTHER" id="PTHR30636:SF3">
    <property type="entry name" value="UPF0701 PROTEIN YICC"/>
    <property type="match status" value="1"/>
</dbReference>
<feature type="domain" description="Endoribonuclease YicC-like C-terminal" evidence="8">
    <location>
        <begin position="173"/>
        <end position="291"/>
    </location>
</feature>
<dbReference type="Pfam" id="PF08340">
    <property type="entry name" value="YicC-like_C"/>
    <property type="match status" value="1"/>
</dbReference>
<feature type="coiled-coil region" evidence="6">
    <location>
        <begin position="156"/>
        <end position="205"/>
    </location>
</feature>
<evidence type="ECO:0000256" key="2">
    <source>
        <dbReference type="ARBA" id="ARBA00022722"/>
    </source>
</evidence>
<reference evidence="9 10" key="1">
    <citation type="submission" date="2018-06" db="EMBL/GenBank/DDBJ databases">
        <title>Extensive metabolic versatility and redundancy in microbially diverse, dynamic hydrothermal sediments.</title>
        <authorList>
            <person name="Dombrowski N."/>
            <person name="Teske A."/>
            <person name="Baker B.J."/>
        </authorList>
    </citation>
    <scope>NUCLEOTIDE SEQUENCE [LARGE SCALE GENOMIC DNA]</scope>
    <source>
        <strain evidence="9">B47_G16</strain>
    </source>
</reference>
<keyword evidence="6" id="KW-0175">Coiled coil</keyword>
<dbReference type="PANTHER" id="PTHR30636">
    <property type="entry name" value="UPF0701 PROTEIN YICC"/>
    <property type="match status" value="1"/>
</dbReference>
<organism evidence="9 10">
    <name type="scientific">Aerophobetes bacterium</name>
    <dbReference type="NCBI Taxonomy" id="2030807"/>
    <lineage>
        <taxon>Bacteria</taxon>
        <taxon>Candidatus Aerophobota</taxon>
    </lineage>
</organism>
<evidence type="ECO:0000313" key="9">
    <source>
        <dbReference type="EMBL" id="RLE07607.1"/>
    </source>
</evidence>
<evidence type="ECO:0000256" key="5">
    <source>
        <dbReference type="ARBA" id="ARBA00035648"/>
    </source>
</evidence>
<evidence type="ECO:0000256" key="1">
    <source>
        <dbReference type="ARBA" id="ARBA00001968"/>
    </source>
</evidence>
<dbReference type="Proteomes" id="UP000279422">
    <property type="component" value="Unassembled WGS sequence"/>
</dbReference>
<evidence type="ECO:0000313" key="10">
    <source>
        <dbReference type="Proteomes" id="UP000279422"/>
    </source>
</evidence>
<evidence type="ECO:0000256" key="4">
    <source>
        <dbReference type="ARBA" id="ARBA00022801"/>
    </source>
</evidence>
<dbReference type="GO" id="GO:0016787">
    <property type="term" value="F:hydrolase activity"/>
    <property type="evidence" value="ECO:0007669"/>
    <property type="project" value="UniProtKB-KW"/>
</dbReference>
<evidence type="ECO:0000256" key="3">
    <source>
        <dbReference type="ARBA" id="ARBA00022759"/>
    </source>
</evidence>
<keyword evidence="4" id="KW-0378">Hydrolase</keyword>
<accession>A0A497E1Y2</accession>
<dbReference type="Pfam" id="PF03755">
    <property type="entry name" value="YicC-like_N"/>
    <property type="match status" value="1"/>
</dbReference>
<evidence type="ECO:0000256" key="6">
    <source>
        <dbReference type="SAM" id="Coils"/>
    </source>
</evidence>
<comment type="caution">
    <text evidence="9">The sequence shown here is derived from an EMBL/GenBank/DDBJ whole genome shotgun (WGS) entry which is preliminary data.</text>
</comment>
<name>A0A497E1Y2_UNCAE</name>
<keyword evidence="3" id="KW-0255">Endonuclease</keyword>
<keyword evidence="2" id="KW-0540">Nuclease</keyword>
<feature type="domain" description="Endoribonuclease YicC-like N-terminal" evidence="7">
    <location>
        <begin position="1"/>
        <end position="154"/>
    </location>
</feature>
<evidence type="ECO:0000259" key="7">
    <source>
        <dbReference type="Pfam" id="PF03755"/>
    </source>
</evidence>
<dbReference type="AlphaFoldDB" id="A0A497E1Y2"/>
<proteinExistence type="inferred from homology"/>
<evidence type="ECO:0000259" key="8">
    <source>
        <dbReference type="Pfam" id="PF08340"/>
    </source>
</evidence>
<sequence>MRSMTGYGGGKGKNKKAEVCVEIKSHNSRFLDIEVNLPRDVPIKWEEKIKNRIKETIKRGKVTVYVKIEKRGPVSFKVTVNQEIASCYHQALSQLSKKLGLKENVGLSHLLTLPEIIKLDNEEIYDQDIEDLLDEALTEALKELLYMRKREGEKHHQDIQKCLRRIEDNLLEIEKQAPLVREGYRQRIREEIKKFLKEEEDKEKIANEISVLINRGDINEEVVRFRSHLDQFKRTIEEDTPVGKKLGFILQELQGEINTVGAKLTSLPISYPVIRIKEEIERIREQVQNIE</sequence>
<comment type="similarity">
    <text evidence="5">Belongs to the YicC/YloC family.</text>
</comment>